<gene>
    <name evidence="3" type="ORF">Q8791_27085</name>
</gene>
<dbReference type="EMBL" id="JAUZMY010000037">
    <property type="protein sequence ID" value="MEE2040890.1"/>
    <property type="molecule type" value="Genomic_DNA"/>
</dbReference>
<dbReference type="Proteomes" id="UP001356095">
    <property type="component" value="Unassembled WGS sequence"/>
</dbReference>
<dbReference type="Pfam" id="PF00106">
    <property type="entry name" value="adh_short"/>
    <property type="match status" value="1"/>
</dbReference>
<dbReference type="PANTHER" id="PTHR43647:SF2">
    <property type="entry name" value="DEHYDROGENASE"/>
    <property type="match status" value="1"/>
</dbReference>
<dbReference type="SUPFAM" id="SSF51735">
    <property type="entry name" value="NAD(P)-binding Rossmann-fold domains"/>
    <property type="match status" value="1"/>
</dbReference>
<dbReference type="InterPro" id="IPR051593">
    <property type="entry name" value="Ergosterol_Biosynth_ERG27"/>
</dbReference>
<name>A0ABU7KF93_9ACTN</name>
<organism evidence="3 4">
    <name type="scientific">Nocardiopsis codii</name>
    <dbReference type="NCBI Taxonomy" id="3065942"/>
    <lineage>
        <taxon>Bacteria</taxon>
        <taxon>Bacillati</taxon>
        <taxon>Actinomycetota</taxon>
        <taxon>Actinomycetes</taxon>
        <taxon>Streptosporangiales</taxon>
        <taxon>Nocardiopsidaceae</taxon>
        <taxon>Nocardiopsis</taxon>
    </lineage>
</organism>
<dbReference type="RefSeq" id="WP_330094654.1">
    <property type="nucleotide sequence ID" value="NZ_JAUZMY010000037.1"/>
</dbReference>
<dbReference type="InterPro" id="IPR002347">
    <property type="entry name" value="SDR_fam"/>
</dbReference>
<proteinExistence type="predicted"/>
<comment type="pathway">
    <text evidence="1">Steroid biosynthesis; zymosterol biosynthesis; zymosterol from lanosterol: step 5/6.</text>
</comment>
<evidence type="ECO:0000313" key="3">
    <source>
        <dbReference type="EMBL" id="MEE2040890.1"/>
    </source>
</evidence>
<accession>A0ABU7KF93</accession>
<comment type="caution">
    <text evidence="3">The sequence shown here is derived from an EMBL/GenBank/DDBJ whole genome shotgun (WGS) entry which is preliminary data.</text>
</comment>
<dbReference type="EC" id="1.1.1.270" evidence="2"/>
<sequence>MTGASSGIGYFAAEQLAAAGAEVVLASRSTARLEAAASTLRSHVPNVRTHTLEVDLASLASVADAGATLAALPRLDGVLLNGGPMTFDQAARTADGLPSILGAHVVANVALVAALLPTLATRESAHGDLRIAHTSTSFVDLLRADVDDAHRAHRTGIGAYTHAKAVTEIFAFELDRRLRSRGLPAASIVTRPGVGVDAHTPERAGVRDSTTPYRRNPFTLWAQGKDAAAWSAVRALVDPNLSGGELLSPANGRRGLPERVLAPRLTKAAVSADDLWRELEQLAKVSLPL</sequence>
<protein>
    <recommendedName>
        <fullName evidence="2">3beta-hydroxysteroid 3-dehydrogenase</fullName>
        <ecNumber evidence="2">1.1.1.270</ecNumber>
    </recommendedName>
</protein>
<reference evidence="3 4" key="1">
    <citation type="submission" date="2023-08" db="EMBL/GenBank/DDBJ databases">
        <authorList>
            <person name="Girao M."/>
            <person name="Carvalho M.F."/>
        </authorList>
    </citation>
    <scope>NUCLEOTIDE SEQUENCE [LARGE SCALE GENOMIC DNA]</scope>
    <source>
        <strain evidence="3 4">CT-R113</strain>
    </source>
</reference>
<dbReference type="InterPro" id="IPR036291">
    <property type="entry name" value="NAD(P)-bd_dom_sf"/>
</dbReference>
<evidence type="ECO:0000256" key="1">
    <source>
        <dbReference type="ARBA" id="ARBA00023589"/>
    </source>
</evidence>
<dbReference type="PANTHER" id="PTHR43647">
    <property type="entry name" value="DEHYDROGENASE"/>
    <property type="match status" value="1"/>
</dbReference>
<evidence type="ECO:0000256" key="2">
    <source>
        <dbReference type="ARBA" id="ARBA00023621"/>
    </source>
</evidence>
<keyword evidence="4" id="KW-1185">Reference proteome</keyword>
<dbReference type="Gene3D" id="3.40.50.720">
    <property type="entry name" value="NAD(P)-binding Rossmann-like Domain"/>
    <property type="match status" value="1"/>
</dbReference>
<evidence type="ECO:0000313" key="4">
    <source>
        <dbReference type="Proteomes" id="UP001356095"/>
    </source>
</evidence>